<dbReference type="PANTHER" id="PTHR35450">
    <property type="entry name" value="REVERSE TRANSCRIPTASE DOMAIN-CONTAINING PROTEIN"/>
    <property type="match status" value="1"/>
</dbReference>
<comment type="caution">
    <text evidence="1">The sequence shown here is derived from an EMBL/GenBank/DDBJ whole genome shotgun (WGS) entry which is preliminary data.</text>
</comment>
<reference evidence="1" key="1">
    <citation type="submission" date="2020-04" db="EMBL/GenBank/DDBJ databases">
        <authorList>
            <person name="Alioto T."/>
            <person name="Alioto T."/>
            <person name="Gomez Garrido J."/>
        </authorList>
    </citation>
    <scope>NUCLEOTIDE SEQUENCE</scope>
    <source>
        <strain evidence="1">A484AB</strain>
    </source>
</reference>
<dbReference type="CDD" id="cd01650">
    <property type="entry name" value="RT_nLTR_like"/>
    <property type="match status" value="1"/>
</dbReference>
<dbReference type="SUPFAM" id="SSF56672">
    <property type="entry name" value="DNA/RNA polymerases"/>
    <property type="match status" value="1"/>
</dbReference>
<dbReference type="Pfam" id="PF00078">
    <property type="entry name" value="RVT_1"/>
    <property type="match status" value="1"/>
</dbReference>
<evidence type="ECO:0000313" key="1">
    <source>
        <dbReference type="EMBL" id="CAB4026598.1"/>
    </source>
</evidence>
<gene>
    <name evidence="1" type="ORF">PACLA_8A033699</name>
</gene>
<accession>A0A6S7J7S0</accession>
<dbReference type="Gene3D" id="3.30.70.270">
    <property type="match status" value="1"/>
</dbReference>
<dbReference type="PANTHER" id="PTHR35450:SF2">
    <property type="entry name" value="REVERSE TRANSCRIPTASE DOMAIN-CONTAINING PROTEIN"/>
    <property type="match status" value="1"/>
</dbReference>
<keyword evidence="2" id="KW-1185">Reference proteome</keyword>
<dbReference type="InterPro" id="IPR043128">
    <property type="entry name" value="Rev_trsase/Diguanyl_cyclase"/>
</dbReference>
<dbReference type="EMBL" id="CACRXK020014298">
    <property type="protein sequence ID" value="CAB4026598.1"/>
    <property type="molecule type" value="Genomic_DNA"/>
</dbReference>
<dbReference type="InterPro" id="IPR043502">
    <property type="entry name" value="DNA/RNA_pol_sf"/>
</dbReference>
<organism evidence="1 2">
    <name type="scientific">Paramuricea clavata</name>
    <name type="common">Red gorgonian</name>
    <name type="synonym">Violescent sea-whip</name>
    <dbReference type="NCBI Taxonomy" id="317549"/>
    <lineage>
        <taxon>Eukaryota</taxon>
        <taxon>Metazoa</taxon>
        <taxon>Cnidaria</taxon>
        <taxon>Anthozoa</taxon>
        <taxon>Octocorallia</taxon>
        <taxon>Malacalcyonacea</taxon>
        <taxon>Plexauridae</taxon>
        <taxon>Paramuricea</taxon>
    </lineage>
</organism>
<dbReference type="InterPro" id="IPR000477">
    <property type="entry name" value="RT_dom"/>
</dbReference>
<dbReference type="AlphaFoldDB" id="A0A6S7J7S0"/>
<name>A0A6S7J7S0_PARCT</name>
<proteinExistence type="predicted"/>
<dbReference type="OrthoDB" id="5984630at2759"/>
<protein>
    <submittedName>
        <fullName evidence="1">Uncharacterized protein</fullName>
    </submittedName>
</protein>
<dbReference type="Proteomes" id="UP001152795">
    <property type="component" value="Unassembled WGS sequence"/>
</dbReference>
<sequence>MADRLVNYSIDNNFLSTSQKSARPSEGCYEHTFILQSLVLDAKRHQKNLFLSWLDLRNAFGSVPHDVISITLSHLGVPDSVVNLVKNVYTNATTEVRTPAGVTPGIAINSGVKQGCPLSPILFNLCIEIIIRAISATGHNIGPAKHFNGEISVLAYADDLVLIAKSKEKLQQLLDAASSSANLIGLEFRPDKCASLCMTYDKKFQDNIQLFKFRVQDKDIPALKEHEHYRYLGVPIGVIHDVECLESLVDDLCNDLERIESSLLAPWQKLDAIRTFVQPCLTFALRAGEPRKASLAKYRKKLVEVVRAICNLPLRATSHIIFASSKVGGLGFQDPLTEVDIQTVVQAIKMLSSTDPFVSAVAKGELSRAVRFAVQADPSPALIHDFLSGCTKGKFHPDRMRYRTHSLWTRARSACRRLGISFNVPDNEAPSISTDTKGPCLARASSTFLHRLAQDRASAKLTALPDQGKVARALIKDAFSNGSSWLFNGLNMRFKDWRFIHHARLNVVPTNQNKSRWSDCSTLCRVCNSHPETLPHIVCHCNTHLVQIRDRHNTVVERLKKAVRYGSVRVDQQVPGVDDECRPDILIDEGREVTIIDVTCPFENGDDALATADYNKLIKYDHLKQHFHQLGVKCNLFAFVIGALGTWHPNNEAVLNQLRMSKTYKSLFRKLCCSDVIRVSADIYYSHMNDFQ</sequence>
<evidence type="ECO:0000313" key="2">
    <source>
        <dbReference type="Proteomes" id="UP001152795"/>
    </source>
</evidence>
<dbReference type="PROSITE" id="PS50878">
    <property type="entry name" value="RT_POL"/>
    <property type="match status" value="1"/>
</dbReference>